<comment type="similarity">
    <text evidence="3 11">Belongs to the MnmG family.</text>
</comment>
<evidence type="ECO:0000256" key="2">
    <source>
        <dbReference type="ARBA" id="ARBA00003717"/>
    </source>
</evidence>
<evidence type="ECO:0000256" key="5">
    <source>
        <dbReference type="ARBA" id="ARBA00022630"/>
    </source>
</evidence>
<keyword evidence="7 11" id="KW-0274">FAD</keyword>
<dbReference type="PANTHER" id="PTHR11806">
    <property type="entry name" value="GLUCOSE INHIBITED DIVISION PROTEIN A"/>
    <property type="match status" value="1"/>
</dbReference>
<proteinExistence type="inferred from homology"/>
<keyword evidence="14" id="KW-1185">Reference proteome</keyword>
<reference evidence="13" key="2">
    <citation type="journal article" date="2023" name="Microbiome">
        <title>Synthase-selected sorting approach identifies a beta-lactone synthase in a nudibranch symbiotic bacterium.</title>
        <authorList>
            <person name="Dzunkova M."/>
            <person name="La Clair J.J."/>
            <person name="Tyml T."/>
            <person name="Doud D."/>
            <person name="Schulz F."/>
            <person name="Piquer-Esteban S."/>
            <person name="Porcel Sanchis D."/>
            <person name="Osborn A."/>
            <person name="Robinson D."/>
            <person name="Louie K.B."/>
            <person name="Bowen B.P."/>
            <person name="Bowers R.M."/>
            <person name="Lee J."/>
            <person name="Arnau V."/>
            <person name="Diaz-Villanueva W."/>
            <person name="Stepanauskas R."/>
            <person name="Gosliner T."/>
            <person name="Date S.V."/>
            <person name="Northen T.R."/>
            <person name="Cheng J.F."/>
            <person name="Burkart M.D."/>
            <person name="Woyke T."/>
        </authorList>
    </citation>
    <scope>NUCLEOTIDE SEQUENCE</scope>
    <source>
        <strain evidence="13">Df01</strain>
    </source>
</reference>
<evidence type="ECO:0000259" key="12">
    <source>
        <dbReference type="SMART" id="SM01228"/>
    </source>
</evidence>
<evidence type="ECO:0000256" key="8">
    <source>
        <dbReference type="ARBA" id="ARBA00023027"/>
    </source>
</evidence>
<comment type="subunit">
    <text evidence="9 11">Homodimer. Heterotetramer of two MnmE and two MnmG subunits.</text>
</comment>
<keyword evidence="8 11" id="KW-0520">NAD</keyword>
<evidence type="ECO:0000256" key="10">
    <source>
        <dbReference type="ARBA" id="ARBA00031800"/>
    </source>
</evidence>
<gene>
    <name evidence="11 13" type="primary">mnmG</name>
    <name evidence="11" type="synonym">gidA</name>
    <name evidence="13" type="ORF">NQX30_00525</name>
</gene>
<dbReference type="EMBL" id="JANQAO010000001">
    <property type="protein sequence ID" value="MDM5146874.1"/>
    <property type="molecule type" value="Genomic_DNA"/>
</dbReference>
<comment type="caution">
    <text evidence="13">The sequence shown here is derived from an EMBL/GenBank/DDBJ whole genome shotgun (WGS) entry which is preliminary data.</text>
</comment>
<evidence type="ECO:0000256" key="4">
    <source>
        <dbReference type="ARBA" id="ARBA00020461"/>
    </source>
</evidence>
<dbReference type="Pfam" id="PF21680">
    <property type="entry name" value="GIDA_C_1st"/>
    <property type="match status" value="1"/>
</dbReference>
<dbReference type="PROSITE" id="PS01281">
    <property type="entry name" value="GIDA_2"/>
    <property type="match status" value="1"/>
</dbReference>
<dbReference type="InterPro" id="IPR002218">
    <property type="entry name" value="MnmG-rel"/>
</dbReference>
<comment type="function">
    <text evidence="2 11">NAD-binding protein involved in the addition of a carboxymethylaminomethyl (cmnm) group at the wobble position (U34) of certain tRNAs, forming tRNA-cmnm(5)s(2)U34.</text>
</comment>
<dbReference type="InterPro" id="IPR040131">
    <property type="entry name" value="MnmG_N"/>
</dbReference>
<feature type="binding site" evidence="11">
    <location>
        <begin position="11"/>
        <end position="16"/>
    </location>
    <ligand>
        <name>FAD</name>
        <dbReference type="ChEBI" id="CHEBI:57692"/>
    </ligand>
</feature>
<keyword evidence="11" id="KW-0963">Cytoplasm</keyword>
<sequence>MDNRFDVIVIGGGHAGTEAALAAARSGVQTLLLTQNKNTLGQMSCNPAIGGVGKGHLVKEIDALGGMMALAADDAGIQFRRLNSSRGAAVRATRAQSDRELYKATVQLRLEIAPNLCVLQCTVDDIIVQNGHATGVLTNTTDNGNKFFAPAIVLTAGTFLAGIIHIGKQQIAGGRAGCKPATTLAARLRELNLPVGRLKTGTPPRLDGRSIDFSQLTEQPGDTPRPVFSFIGAAHRHPPQRVCHITNTTPSTHDIIRAALSDSPLFSGAIEGAGPRYCPSIEDKVTRFAERESHRIFLEPESLREDCEYYPNGISTSLPKEAQANFVRTIPGLAHARITRLGYAIEYDFFDPRALLPSLQTRTLPGLFFAGQINGTTGYEEAAAQGLIAGLNAARLATDKPPWTPTREESYIGVMIDDLTARGVIEPYRMFTSRAECRLSLREDNADLRLTETGRRLNLVDDERWRLFCARRERLEKEELRLNTLKMRDTSVTAAPAQSVARWLRGPEAHYVDLCLPDALSDTADIAEMEARCKYAGYIQHQQAQLARAGEEDAMRIPNNFDISAIAGLSHEVQELFHRHHPVSIRQARRISGITPAALAIVAAHLKTREITDKMRSV</sequence>
<evidence type="ECO:0000313" key="13">
    <source>
        <dbReference type="EMBL" id="MDM5146874.1"/>
    </source>
</evidence>
<dbReference type="PROSITE" id="PS01280">
    <property type="entry name" value="GIDA_1"/>
    <property type="match status" value="1"/>
</dbReference>
<dbReference type="InterPro" id="IPR036188">
    <property type="entry name" value="FAD/NAD-bd_sf"/>
</dbReference>
<comment type="caution">
    <text evidence="11">Lacks conserved residue(s) required for the propagation of feature annotation.</text>
</comment>
<dbReference type="Pfam" id="PF13932">
    <property type="entry name" value="SAM_GIDA_C"/>
    <property type="match status" value="1"/>
</dbReference>
<dbReference type="InterPro" id="IPR047001">
    <property type="entry name" value="MnmG_C_subdom"/>
</dbReference>
<keyword evidence="5 11" id="KW-0285">Flavoprotein</keyword>
<name>A0ABT7QJI0_9GAMM</name>
<dbReference type="NCBIfam" id="TIGR00136">
    <property type="entry name" value="mnmG_gidA"/>
    <property type="match status" value="1"/>
</dbReference>
<feature type="domain" description="tRNA uridine 5-carboxymethylaminomethyl modification enzyme C-terminal subdomain" evidence="12">
    <location>
        <begin position="533"/>
        <end position="604"/>
    </location>
</feature>
<evidence type="ECO:0000256" key="3">
    <source>
        <dbReference type="ARBA" id="ARBA00007653"/>
    </source>
</evidence>
<dbReference type="SMART" id="SM01228">
    <property type="entry name" value="GIDA_assoc_3"/>
    <property type="match status" value="1"/>
</dbReference>
<comment type="subcellular location">
    <subcellularLocation>
        <location evidence="11">Cytoplasm</location>
    </subcellularLocation>
</comment>
<evidence type="ECO:0000256" key="9">
    <source>
        <dbReference type="ARBA" id="ARBA00025948"/>
    </source>
</evidence>
<dbReference type="InterPro" id="IPR004416">
    <property type="entry name" value="MnmG"/>
</dbReference>
<protein>
    <recommendedName>
        <fullName evidence="4 11">tRNA uridine 5-carboxymethylaminomethyl modification enzyme MnmG</fullName>
    </recommendedName>
    <alternativeName>
        <fullName evidence="10 11">Glucose-inhibited division protein A</fullName>
    </alternativeName>
</protein>
<evidence type="ECO:0000256" key="1">
    <source>
        <dbReference type="ARBA" id="ARBA00001974"/>
    </source>
</evidence>
<dbReference type="InterPro" id="IPR020595">
    <property type="entry name" value="MnmG-rel_CS"/>
</dbReference>
<evidence type="ECO:0000313" key="14">
    <source>
        <dbReference type="Proteomes" id="UP001168167"/>
    </source>
</evidence>
<reference evidence="13" key="1">
    <citation type="submission" date="2022-08" db="EMBL/GenBank/DDBJ databases">
        <authorList>
            <person name="Dzunkova M."/>
            <person name="La Clair J."/>
            <person name="Tyml T."/>
            <person name="Doud D."/>
            <person name="Schulz F."/>
            <person name="Piquer S."/>
            <person name="Porcel Sanchis D."/>
            <person name="Osborn A."/>
            <person name="Robinson D."/>
            <person name="Louie K.B."/>
            <person name="Bowen B.P."/>
            <person name="Bowers R."/>
            <person name="Lee J."/>
            <person name="Arnau Llombart V."/>
            <person name="Diaz Villanueva W."/>
            <person name="Gosliner T."/>
            <person name="Northen T."/>
            <person name="Cheng J.-F."/>
            <person name="Burkart M.D."/>
            <person name="Woyke T."/>
        </authorList>
    </citation>
    <scope>NUCLEOTIDE SEQUENCE</scope>
    <source>
        <strain evidence="13">Df01</strain>
    </source>
</reference>
<evidence type="ECO:0000256" key="11">
    <source>
        <dbReference type="HAMAP-Rule" id="MF_00129"/>
    </source>
</evidence>
<keyword evidence="6 11" id="KW-0819">tRNA processing</keyword>
<dbReference type="InterPro" id="IPR044920">
    <property type="entry name" value="MnmG_C_subdom_sf"/>
</dbReference>
<dbReference type="Gene3D" id="1.10.150.570">
    <property type="entry name" value="GidA associated domain, C-terminal subdomain"/>
    <property type="match status" value="1"/>
</dbReference>
<accession>A0ABT7QJI0</accession>
<feature type="binding site" evidence="11">
    <location>
        <begin position="274"/>
        <end position="288"/>
    </location>
    <ligand>
        <name>NAD(+)</name>
        <dbReference type="ChEBI" id="CHEBI:57540"/>
    </ligand>
</feature>
<evidence type="ECO:0000256" key="7">
    <source>
        <dbReference type="ARBA" id="ARBA00022827"/>
    </source>
</evidence>
<dbReference type="InterPro" id="IPR026904">
    <property type="entry name" value="MnmG_C"/>
</dbReference>
<dbReference type="SUPFAM" id="SSF51905">
    <property type="entry name" value="FAD/NAD(P)-binding domain"/>
    <property type="match status" value="1"/>
</dbReference>
<dbReference type="Gene3D" id="3.50.50.60">
    <property type="entry name" value="FAD/NAD(P)-binding domain"/>
    <property type="match status" value="2"/>
</dbReference>
<comment type="cofactor">
    <cofactor evidence="1 11">
        <name>FAD</name>
        <dbReference type="ChEBI" id="CHEBI:57692"/>
    </cofactor>
</comment>
<dbReference type="Pfam" id="PF01134">
    <property type="entry name" value="GIDA"/>
    <property type="match status" value="1"/>
</dbReference>
<dbReference type="InterPro" id="IPR049312">
    <property type="entry name" value="GIDA_C_N"/>
</dbReference>
<dbReference type="HAMAP" id="MF_00129">
    <property type="entry name" value="MnmG_GidA"/>
    <property type="match status" value="1"/>
</dbReference>
<dbReference type="Proteomes" id="UP001168167">
    <property type="component" value="Unassembled WGS sequence"/>
</dbReference>
<evidence type="ECO:0000256" key="6">
    <source>
        <dbReference type="ARBA" id="ARBA00022694"/>
    </source>
</evidence>
<dbReference type="PANTHER" id="PTHR11806:SF0">
    <property type="entry name" value="PROTEIN MTO1 HOMOLOG, MITOCHONDRIAL"/>
    <property type="match status" value="1"/>
</dbReference>
<organism evidence="13 14">
    <name type="scientific">Candidatus Doriopsillibacter californiensis</name>
    <dbReference type="NCBI Taxonomy" id="2970740"/>
    <lineage>
        <taxon>Bacteria</taxon>
        <taxon>Pseudomonadati</taxon>
        <taxon>Pseudomonadota</taxon>
        <taxon>Gammaproteobacteria</taxon>
        <taxon>Candidatus Tethybacterales</taxon>
        <taxon>Candidatus Persebacteraceae</taxon>
        <taxon>Candidatus Doriopsillibacter</taxon>
    </lineage>
</organism>
<dbReference type="PRINTS" id="PR00411">
    <property type="entry name" value="PNDRDTASEI"/>
</dbReference>